<evidence type="ECO:0000256" key="2">
    <source>
        <dbReference type="ARBA" id="ARBA00022691"/>
    </source>
</evidence>
<dbReference type="CDD" id="cd01335">
    <property type="entry name" value="Radical_SAM"/>
    <property type="match status" value="1"/>
</dbReference>
<keyword evidence="9" id="KW-1185">Reference proteome</keyword>
<proteinExistence type="inferred from homology"/>
<dbReference type="GO" id="GO:0046872">
    <property type="term" value="F:metal ion binding"/>
    <property type="evidence" value="ECO:0007669"/>
    <property type="project" value="UniProtKB-KW"/>
</dbReference>
<gene>
    <name evidence="8" type="ORF">EDD73_10315</name>
</gene>
<keyword evidence="5" id="KW-0411">Iron-sulfur</keyword>
<evidence type="ECO:0000313" key="9">
    <source>
        <dbReference type="Proteomes" id="UP000294813"/>
    </source>
</evidence>
<dbReference type="NCBIfam" id="TIGR04085">
    <property type="entry name" value="rSAM_more_4Fe4S"/>
    <property type="match status" value="1"/>
</dbReference>
<dbReference type="AlphaFoldDB" id="A0A4V2SY19"/>
<dbReference type="InterPro" id="IPR006638">
    <property type="entry name" value="Elp3/MiaA/NifB-like_rSAM"/>
</dbReference>
<name>A0A4V2SY19_9FIRM</name>
<dbReference type="SFLD" id="SFLDS00029">
    <property type="entry name" value="Radical_SAM"/>
    <property type="match status" value="1"/>
</dbReference>
<dbReference type="PANTHER" id="PTHR43273">
    <property type="entry name" value="ANAEROBIC SULFATASE-MATURATING ENZYME HOMOLOG ASLB-RELATED"/>
    <property type="match status" value="1"/>
</dbReference>
<evidence type="ECO:0000256" key="3">
    <source>
        <dbReference type="ARBA" id="ARBA00022723"/>
    </source>
</evidence>
<dbReference type="PANTHER" id="PTHR43273:SF3">
    <property type="entry name" value="ANAEROBIC SULFATASE-MATURATING ENZYME HOMOLOG ASLB-RELATED"/>
    <property type="match status" value="1"/>
</dbReference>
<sequence>MDDQTLLRLTPEESEALAETFVMTEPCPSAEVAAKAHRADEVSGVAEPAGVSVRLPMAAMELNLTFNCNLACDYCFVHNKDPQERMSLATATQAIVLLMDHAAYPQVTITLIGGEPLLAFPLIKQIIPYAEEAARARHIQINWGITTNGTLLTEEILQYFADHRMNMMLSIDGGPETHDRYRRTKSGAGTWHRLAALIPLIQQYRSWVVARMTVSPAAIEQMVDDFRQIVDLGINQVIIAPAQGAALWSLKEIEVYGRNLLAIMEEYHRLKQLGYPIYIDDFEKESGPDERWGCHAGIASLAVAPNGDLYPCSKLLGLADETKRWKVGNVHTSIDYGRLEPLQDTAQSMPAHCRRCTRKCYGGCYAVNAEQTGNHFLPSEETCLFWVVTREVQRQSSTMRYSCSSCGNCPAM</sequence>
<dbReference type="SFLD" id="SFLDG01386">
    <property type="entry name" value="main_SPASM_domain-containing"/>
    <property type="match status" value="1"/>
</dbReference>
<dbReference type="Proteomes" id="UP000294813">
    <property type="component" value="Unassembled WGS sequence"/>
</dbReference>
<evidence type="ECO:0000313" key="8">
    <source>
        <dbReference type="EMBL" id="TCP68386.1"/>
    </source>
</evidence>
<dbReference type="InterPro" id="IPR023885">
    <property type="entry name" value="4Fe4S-binding_SPASM_dom"/>
</dbReference>
<evidence type="ECO:0000256" key="6">
    <source>
        <dbReference type="ARBA" id="ARBA00023601"/>
    </source>
</evidence>
<evidence type="ECO:0000256" key="4">
    <source>
        <dbReference type="ARBA" id="ARBA00023004"/>
    </source>
</evidence>
<dbReference type="GO" id="GO:0016491">
    <property type="term" value="F:oxidoreductase activity"/>
    <property type="evidence" value="ECO:0007669"/>
    <property type="project" value="InterPro"/>
</dbReference>
<dbReference type="EMBL" id="SLXT01000003">
    <property type="protein sequence ID" value="TCP68386.1"/>
    <property type="molecule type" value="Genomic_DNA"/>
</dbReference>
<dbReference type="InterPro" id="IPR007197">
    <property type="entry name" value="rSAM"/>
</dbReference>
<organism evidence="8 9">
    <name type="scientific">Heliophilum fasciatum</name>
    <dbReference type="NCBI Taxonomy" id="35700"/>
    <lineage>
        <taxon>Bacteria</taxon>
        <taxon>Bacillati</taxon>
        <taxon>Bacillota</taxon>
        <taxon>Clostridia</taxon>
        <taxon>Eubacteriales</taxon>
        <taxon>Heliobacteriaceae</taxon>
        <taxon>Heliophilum</taxon>
    </lineage>
</organism>
<evidence type="ECO:0000259" key="7">
    <source>
        <dbReference type="PROSITE" id="PS51918"/>
    </source>
</evidence>
<feature type="domain" description="Radical SAM core" evidence="7">
    <location>
        <begin position="54"/>
        <end position="276"/>
    </location>
</feature>
<dbReference type="PROSITE" id="PS51918">
    <property type="entry name" value="RADICAL_SAM"/>
    <property type="match status" value="1"/>
</dbReference>
<dbReference type="InterPro" id="IPR013785">
    <property type="entry name" value="Aldolase_TIM"/>
</dbReference>
<keyword evidence="2" id="KW-0949">S-adenosyl-L-methionine</keyword>
<dbReference type="Gene3D" id="3.20.20.70">
    <property type="entry name" value="Aldolase class I"/>
    <property type="match status" value="1"/>
</dbReference>
<dbReference type="SFLD" id="SFLDG01384">
    <property type="entry name" value="thioether_bond_formation_requi"/>
    <property type="match status" value="1"/>
</dbReference>
<keyword evidence="4" id="KW-0408">Iron</keyword>
<dbReference type="GO" id="GO:0051536">
    <property type="term" value="F:iron-sulfur cluster binding"/>
    <property type="evidence" value="ECO:0007669"/>
    <property type="project" value="UniProtKB-KW"/>
</dbReference>
<comment type="similarity">
    <text evidence="6">Belongs to the radical SAM superfamily. Anaerobic sulfatase-maturating enzyme family.</text>
</comment>
<comment type="cofactor">
    <cofactor evidence="1">
        <name>[4Fe-4S] cluster</name>
        <dbReference type="ChEBI" id="CHEBI:49883"/>
    </cofactor>
</comment>
<dbReference type="Pfam" id="PF04055">
    <property type="entry name" value="Radical_SAM"/>
    <property type="match status" value="1"/>
</dbReference>
<comment type="caution">
    <text evidence="8">The sequence shown here is derived from an EMBL/GenBank/DDBJ whole genome shotgun (WGS) entry which is preliminary data.</text>
</comment>
<dbReference type="InterPro" id="IPR023867">
    <property type="entry name" value="Sulphatase_maturase_rSAM"/>
</dbReference>
<dbReference type="SMART" id="SM00729">
    <property type="entry name" value="Elp3"/>
    <property type="match status" value="1"/>
</dbReference>
<evidence type="ECO:0000256" key="5">
    <source>
        <dbReference type="ARBA" id="ARBA00023014"/>
    </source>
</evidence>
<dbReference type="OrthoDB" id="9808591at2"/>
<evidence type="ECO:0000256" key="1">
    <source>
        <dbReference type="ARBA" id="ARBA00001966"/>
    </source>
</evidence>
<accession>A0A4V2SY19</accession>
<protein>
    <recommendedName>
        <fullName evidence="7">Radical SAM core domain-containing protein</fullName>
    </recommendedName>
</protein>
<dbReference type="SFLD" id="SFLDG01067">
    <property type="entry name" value="SPASM/twitch_domain_containing"/>
    <property type="match status" value="1"/>
</dbReference>
<reference evidence="8 9" key="1">
    <citation type="submission" date="2019-03" db="EMBL/GenBank/DDBJ databases">
        <title>Genomic Encyclopedia of Type Strains, Phase IV (KMG-IV): sequencing the most valuable type-strain genomes for metagenomic binning, comparative biology and taxonomic classification.</title>
        <authorList>
            <person name="Goeker M."/>
        </authorList>
    </citation>
    <scope>NUCLEOTIDE SEQUENCE [LARGE SCALE GENOMIC DNA]</scope>
    <source>
        <strain evidence="8 9">DSM 11170</strain>
    </source>
</reference>
<dbReference type="InterPro" id="IPR058240">
    <property type="entry name" value="rSAM_sf"/>
</dbReference>
<dbReference type="SUPFAM" id="SSF102114">
    <property type="entry name" value="Radical SAM enzymes"/>
    <property type="match status" value="1"/>
</dbReference>
<keyword evidence="3" id="KW-0479">Metal-binding</keyword>